<dbReference type="Proteomes" id="UP000789508">
    <property type="component" value="Unassembled WGS sequence"/>
</dbReference>
<keyword evidence="3" id="KW-1185">Reference proteome</keyword>
<feature type="compositionally biased region" description="Polar residues" evidence="1">
    <location>
        <begin position="59"/>
        <end position="81"/>
    </location>
</feature>
<organism evidence="2 3">
    <name type="scientific">Ambispora leptoticha</name>
    <dbReference type="NCBI Taxonomy" id="144679"/>
    <lineage>
        <taxon>Eukaryota</taxon>
        <taxon>Fungi</taxon>
        <taxon>Fungi incertae sedis</taxon>
        <taxon>Mucoromycota</taxon>
        <taxon>Glomeromycotina</taxon>
        <taxon>Glomeromycetes</taxon>
        <taxon>Archaeosporales</taxon>
        <taxon>Ambisporaceae</taxon>
        <taxon>Ambispora</taxon>
    </lineage>
</organism>
<evidence type="ECO:0000256" key="1">
    <source>
        <dbReference type="SAM" id="MobiDB-lite"/>
    </source>
</evidence>
<evidence type="ECO:0000313" key="2">
    <source>
        <dbReference type="EMBL" id="CAG8568099.1"/>
    </source>
</evidence>
<sequence length="169" mass="19232">MENTKARAIEDTTKITKVVFLGYIRRDGETATSTDTIKDNELSIAPSQSQIRDQQDIDTLQTEENQPSEFQPSEFQPSEFQPSDAAEDSSIKAHQETVDDDNNIKSKIEDFFEGKETEDYCPFGNKQPVICEWHSSLANQSSSVDHISNFQACPRVKSVEILRFFKFQV</sequence>
<accession>A0A9N9BLR5</accession>
<protein>
    <submittedName>
        <fullName evidence="2">1593_t:CDS:1</fullName>
    </submittedName>
</protein>
<evidence type="ECO:0000313" key="3">
    <source>
        <dbReference type="Proteomes" id="UP000789508"/>
    </source>
</evidence>
<dbReference type="EMBL" id="CAJVPS010002413">
    <property type="protein sequence ID" value="CAG8568099.1"/>
    <property type="molecule type" value="Genomic_DNA"/>
</dbReference>
<gene>
    <name evidence="2" type="ORF">ALEPTO_LOCUS6683</name>
</gene>
<comment type="caution">
    <text evidence="2">The sequence shown here is derived from an EMBL/GenBank/DDBJ whole genome shotgun (WGS) entry which is preliminary data.</text>
</comment>
<proteinExistence type="predicted"/>
<name>A0A9N9BLR5_9GLOM</name>
<feature type="compositionally biased region" description="Basic and acidic residues" evidence="1">
    <location>
        <begin position="89"/>
        <end position="104"/>
    </location>
</feature>
<dbReference type="AlphaFoldDB" id="A0A9N9BLR5"/>
<reference evidence="2" key="1">
    <citation type="submission" date="2021-06" db="EMBL/GenBank/DDBJ databases">
        <authorList>
            <person name="Kallberg Y."/>
            <person name="Tangrot J."/>
            <person name="Rosling A."/>
        </authorList>
    </citation>
    <scope>NUCLEOTIDE SEQUENCE</scope>
    <source>
        <strain evidence="2">FL130A</strain>
    </source>
</reference>
<feature type="region of interest" description="Disordered" evidence="1">
    <location>
        <begin position="29"/>
        <end position="104"/>
    </location>
</feature>